<dbReference type="SMART" id="SM00420">
    <property type="entry name" value="HTH_DEOR"/>
    <property type="match status" value="1"/>
</dbReference>
<dbReference type="EMBL" id="NGKB01000014">
    <property type="protein sequence ID" value="RSU11368.1"/>
    <property type="molecule type" value="Genomic_DNA"/>
</dbReference>
<keyword evidence="1" id="KW-0805">Transcription regulation</keyword>
<evidence type="ECO:0000256" key="2">
    <source>
        <dbReference type="ARBA" id="ARBA00023125"/>
    </source>
</evidence>
<accession>A0A430ATI9</accession>
<dbReference type="SUPFAM" id="SSF100950">
    <property type="entry name" value="NagB/RpiA/CoA transferase-like"/>
    <property type="match status" value="1"/>
</dbReference>
<dbReference type="InterPro" id="IPR037171">
    <property type="entry name" value="NagB/RpiA_transferase-like"/>
</dbReference>
<evidence type="ECO:0000256" key="1">
    <source>
        <dbReference type="ARBA" id="ARBA00023015"/>
    </source>
</evidence>
<dbReference type="InterPro" id="IPR018356">
    <property type="entry name" value="Tscrpt_reg_HTH_DeoR_CS"/>
</dbReference>
<keyword evidence="2" id="KW-0238">DNA-binding</keyword>
<dbReference type="PANTHER" id="PTHR30363">
    <property type="entry name" value="HTH-TYPE TRANSCRIPTIONAL REGULATOR SRLR-RELATED"/>
    <property type="match status" value="1"/>
</dbReference>
<dbReference type="GeneID" id="95579466"/>
<dbReference type="Gene3D" id="3.40.50.1360">
    <property type="match status" value="1"/>
</dbReference>
<dbReference type="PRINTS" id="PR00037">
    <property type="entry name" value="HTHLACR"/>
</dbReference>
<sequence length="249" mass="28267">MNQQERLIEILKLLETEPFLKQETLANHFDISKDTARRDILKLVEQDLVERVNGGIQLPIIKQQIENYKNRVVTKSAEKKAIAELARPFILEKQTIWLDVSTTVETISAKPFSSHPLIVTNSIDNAVSFSKNGNDIYLLGGYFQAKSHLLKGPMVIKELMNFNFDIAFIGASGISDDGIFFDELDDISLHQQLREQAKQVVLLIDSSKLNRTTAFKINFDSIDTLITNEPLPENLKQVIQEQPINLIHP</sequence>
<gene>
    <name evidence="5" type="ORF">CBF28_12370</name>
</gene>
<evidence type="ECO:0000256" key="3">
    <source>
        <dbReference type="ARBA" id="ARBA00023163"/>
    </source>
</evidence>
<dbReference type="PANTHER" id="PTHR30363:SF51">
    <property type="entry name" value="HTH-TYPE TRANSCRIPTIONAL REPRESSOR GLCR"/>
    <property type="match status" value="1"/>
</dbReference>
<dbReference type="InterPro" id="IPR014036">
    <property type="entry name" value="DeoR-like_C"/>
</dbReference>
<feature type="domain" description="HTH deoR-type" evidence="4">
    <location>
        <begin position="3"/>
        <end position="58"/>
    </location>
</feature>
<evidence type="ECO:0000313" key="5">
    <source>
        <dbReference type="EMBL" id="RSU11368.1"/>
    </source>
</evidence>
<dbReference type="GO" id="GO:0003700">
    <property type="term" value="F:DNA-binding transcription factor activity"/>
    <property type="evidence" value="ECO:0007669"/>
    <property type="project" value="InterPro"/>
</dbReference>
<proteinExistence type="predicted"/>
<name>A0A430ATI9_9ENTE</name>
<evidence type="ECO:0000259" key="4">
    <source>
        <dbReference type="PROSITE" id="PS51000"/>
    </source>
</evidence>
<dbReference type="InterPro" id="IPR050313">
    <property type="entry name" value="Carb_Metab_HTH_regulators"/>
</dbReference>
<dbReference type="OrthoDB" id="9798651at2"/>
<dbReference type="PROSITE" id="PS51000">
    <property type="entry name" value="HTH_DEOR_2"/>
    <property type="match status" value="1"/>
</dbReference>
<protein>
    <recommendedName>
        <fullName evidence="4">HTH deoR-type domain-containing protein</fullName>
    </recommendedName>
</protein>
<dbReference type="Pfam" id="PF08220">
    <property type="entry name" value="HTH_DeoR"/>
    <property type="match status" value="1"/>
</dbReference>
<evidence type="ECO:0000313" key="6">
    <source>
        <dbReference type="Proteomes" id="UP000288028"/>
    </source>
</evidence>
<dbReference type="PROSITE" id="PS00894">
    <property type="entry name" value="HTH_DEOR_1"/>
    <property type="match status" value="1"/>
</dbReference>
<dbReference type="GO" id="GO:0003677">
    <property type="term" value="F:DNA binding"/>
    <property type="evidence" value="ECO:0007669"/>
    <property type="project" value="UniProtKB-KW"/>
</dbReference>
<dbReference type="SMART" id="SM01134">
    <property type="entry name" value="DeoRC"/>
    <property type="match status" value="1"/>
</dbReference>
<keyword evidence="3" id="KW-0804">Transcription</keyword>
<dbReference type="Gene3D" id="1.10.10.10">
    <property type="entry name" value="Winged helix-like DNA-binding domain superfamily/Winged helix DNA-binding domain"/>
    <property type="match status" value="1"/>
</dbReference>
<comment type="caution">
    <text evidence="5">The sequence shown here is derived from an EMBL/GenBank/DDBJ whole genome shotgun (WGS) entry which is preliminary data.</text>
</comment>
<dbReference type="AlphaFoldDB" id="A0A430ATI9"/>
<dbReference type="InterPro" id="IPR001034">
    <property type="entry name" value="DeoR_HTH"/>
</dbReference>
<dbReference type="Proteomes" id="UP000288028">
    <property type="component" value="Unassembled WGS sequence"/>
</dbReference>
<dbReference type="Pfam" id="PF00455">
    <property type="entry name" value="DeoRC"/>
    <property type="match status" value="1"/>
</dbReference>
<dbReference type="InterPro" id="IPR036390">
    <property type="entry name" value="WH_DNA-bd_sf"/>
</dbReference>
<organism evidence="5 6">
    <name type="scientific">Vagococcus carniphilus</name>
    <dbReference type="NCBI Taxonomy" id="218144"/>
    <lineage>
        <taxon>Bacteria</taxon>
        <taxon>Bacillati</taxon>
        <taxon>Bacillota</taxon>
        <taxon>Bacilli</taxon>
        <taxon>Lactobacillales</taxon>
        <taxon>Enterococcaceae</taxon>
        <taxon>Vagococcus</taxon>
    </lineage>
</organism>
<keyword evidence="6" id="KW-1185">Reference proteome</keyword>
<dbReference type="SUPFAM" id="SSF46785">
    <property type="entry name" value="Winged helix' DNA-binding domain"/>
    <property type="match status" value="1"/>
</dbReference>
<reference evidence="5 6" key="1">
    <citation type="submission" date="2017-05" db="EMBL/GenBank/DDBJ databases">
        <title>Vagococcus spp. assemblies.</title>
        <authorList>
            <person name="Gulvik C.A."/>
        </authorList>
    </citation>
    <scope>NUCLEOTIDE SEQUENCE [LARGE SCALE GENOMIC DNA]</scope>
    <source>
        <strain evidence="5 6">SS1714</strain>
    </source>
</reference>
<dbReference type="RefSeq" id="WP_126795730.1">
    <property type="nucleotide sequence ID" value="NZ_CP060720.1"/>
</dbReference>
<dbReference type="InterPro" id="IPR036388">
    <property type="entry name" value="WH-like_DNA-bd_sf"/>
</dbReference>